<dbReference type="AlphaFoldDB" id="A0A101RQA0"/>
<evidence type="ECO:0000256" key="2">
    <source>
        <dbReference type="ARBA" id="ARBA00022692"/>
    </source>
</evidence>
<feature type="transmembrane region" description="Helical" evidence="6">
    <location>
        <begin position="27"/>
        <end position="44"/>
    </location>
</feature>
<evidence type="ECO:0000313" key="8">
    <source>
        <dbReference type="EMBL" id="KUN59719.1"/>
    </source>
</evidence>
<name>A0A101RQA0_9ACTN</name>
<organism evidence="8 9">
    <name type="scientific">Streptomyces griseorubiginosus</name>
    <dbReference type="NCBI Taxonomy" id="67304"/>
    <lineage>
        <taxon>Bacteria</taxon>
        <taxon>Bacillati</taxon>
        <taxon>Actinomycetota</taxon>
        <taxon>Actinomycetes</taxon>
        <taxon>Kitasatosporales</taxon>
        <taxon>Streptomycetaceae</taxon>
        <taxon>Streptomyces</taxon>
    </lineage>
</organism>
<evidence type="ECO:0000256" key="3">
    <source>
        <dbReference type="ARBA" id="ARBA00022989"/>
    </source>
</evidence>
<sequence length="532" mass="54824">MSSNQPPRTKALPVDGGRTPDARELRAILITVSIALMAVIASVSGLNVAQTHLAVEWGASQTTVLWIINVYTLALAALLLPLGAIGDRWGRKPMLITGLVVFGAAGVVAGFAPSAAVMIGARVAAGVSAAMIMPITLAVITSTFPEEERGKAIGVWTGVAGGGGILGMFLSALLVDVANWRWLFVLPVALAAVALAMTLKSVPDSRERSTHSFDTIGASVSTIAVIGIVFVLQEGPERGWTDPVLLISLGVGVAAAIAFVAWELHRGDASLLDVRLFRERGLAGGSLTLLVVFGVQAGIAVVLFPFFQAVLGWSGLLSTVAMMPMAIMMMTASGLAPKMAARIGARSTMTVGIALSTLGLALMALFVSVDGGYLSVLAGMLTMGIGMGLSMTPSTEAVTSSLPRAKQGVASALNDVTRELGTALGVAMLGALLANGYHRAIDDELGSIPHKAADTAREGIANAVEVAPSTGSHAQDLIRAAQQSFVDGWQQAMWAGVAVMGVLLVYVALRGPKGSDPALTDETKTTETIAVR</sequence>
<feature type="transmembrane region" description="Helical" evidence="6">
    <location>
        <begin position="492"/>
        <end position="509"/>
    </location>
</feature>
<comment type="subcellular location">
    <subcellularLocation>
        <location evidence="1">Cell membrane</location>
        <topology evidence="1">Multi-pass membrane protein</topology>
    </subcellularLocation>
</comment>
<evidence type="ECO:0000256" key="6">
    <source>
        <dbReference type="SAM" id="Phobius"/>
    </source>
</evidence>
<comment type="caution">
    <text evidence="8">The sequence shown here is derived from an EMBL/GenBank/DDBJ whole genome shotgun (WGS) entry which is preliminary data.</text>
</comment>
<keyword evidence="4 6" id="KW-0472">Membrane</keyword>
<dbReference type="Proteomes" id="UP000054375">
    <property type="component" value="Unassembled WGS sequence"/>
</dbReference>
<dbReference type="GO" id="GO:0005886">
    <property type="term" value="C:plasma membrane"/>
    <property type="evidence" value="ECO:0007669"/>
    <property type="project" value="UniProtKB-SubCell"/>
</dbReference>
<dbReference type="InterPro" id="IPR020846">
    <property type="entry name" value="MFS_dom"/>
</dbReference>
<evidence type="ECO:0000256" key="1">
    <source>
        <dbReference type="ARBA" id="ARBA00004651"/>
    </source>
</evidence>
<dbReference type="EMBL" id="LMWV01000034">
    <property type="protein sequence ID" value="KUN59719.1"/>
    <property type="molecule type" value="Genomic_DNA"/>
</dbReference>
<feature type="domain" description="Major facilitator superfamily (MFS) profile" evidence="7">
    <location>
        <begin position="28"/>
        <end position="513"/>
    </location>
</feature>
<dbReference type="SUPFAM" id="SSF103473">
    <property type="entry name" value="MFS general substrate transporter"/>
    <property type="match status" value="1"/>
</dbReference>
<accession>A0A101RQA0</accession>
<feature type="transmembrane region" description="Helical" evidence="6">
    <location>
        <begin position="94"/>
        <end position="113"/>
    </location>
</feature>
<feature type="transmembrane region" description="Helical" evidence="6">
    <location>
        <begin position="373"/>
        <end position="392"/>
    </location>
</feature>
<feature type="transmembrane region" description="Helical" evidence="6">
    <location>
        <begin position="282"/>
        <end position="307"/>
    </location>
</feature>
<evidence type="ECO:0000256" key="5">
    <source>
        <dbReference type="ARBA" id="ARBA00023251"/>
    </source>
</evidence>
<proteinExistence type="predicted"/>
<dbReference type="InterPro" id="IPR036259">
    <property type="entry name" value="MFS_trans_sf"/>
</dbReference>
<dbReference type="Gene3D" id="1.20.1720.10">
    <property type="entry name" value="Multidrug resistance protein D"/>
    <property type="match status" value="1"/>
</dbReference>
<keyword evidence="5" id="KW-0046">Antibiotic resistance</keyword>
<feature type="transmembrane region" description="Helical" evidence="6">
    <location>
        <begin position="180"/>
        <end position="199"/>
    </location>
</feature>
<dbReference type="CDD" id="cd17321">
    <property type="entry name" value="MFS_MMR_MDR_like"/>
    <property type="match status" value="1"/>
</dbReference>
<keyword evidence="3 6" id="KW-1133">Transmembrane helix</keyword>
<keyword evidence="2 6" id="KW-0812">Transmembrane</keyword>
<evidence type="ECO:0000313" key="9">
    <source>
        <dbReference type="Proteomes" id="UP000054375"/>
    </source>
</evidence>
<feature type="transmembrane region" description="Helical" evidence="6">
    <location>
        <begin position="211"/>
        <end position="232"/>
    </location>
</feature>
<feature type="transmembrane region" description="Helical" evidence="6">
    <location>
        <begin position="313"/>
        <end position="336"/>
    </location>
</feature>
<dbReference type="RefSeq" id="WP_062245838.1">
    <property type="nucleotide sequence ID" value="NZ_CP041168.1"/>
</dbReference>
<dbReference type="InterPro" id="IPR011701">
    <property type="entry name" value="MFS"/>
</dbReference>
<feature type="transmembrane region" description="Helical" evidence="6">
    <location>
        <begin position="152"/>
        <end position="174"/>
    </location>
</feature>
<dbReference type="Pfam" id="PF07690">
    <property type="entry name" value="MFS_1"/>
    <property type="match status" value="1"/>
</dbReference>
<dbReference type="PROSITE" id="PS50850">
    <property type="entry name" value="MFS"/>
    <property type="match status" value="1"/>
</dbReference>
<feature type="transmembrane region" description="Helical" evidence="6">
    <location>
        <begin position="244"/>
        <end position="262"/>
    </location>
</feature>
<dbReference type="GO" id="GO:0022857">
    <property type="term" value="F:transmembrane transporter activity"/>
    <property type="evidence" value="ECO:0007669"/>
    <property type="project" value="InterPro"/>
</dbReference>
<dbReference type="Gene3D" id="1.20.1250.20">
    <property type="entry name" value="MFS general substrate transporter like domains"/>
    <property type="match status" value="1"/>
</dbReference>
<dbReference type="GO" id="GO:0046677">
    <property type="term" value="P:response to antibiotic"/>
    <property type="evidence" value="ECO:0007669"/>
    <property type="project" value="UniProtKB-KW"/>
</dbReference>
<feature type="transmembrane region" description="Helical" evidence="6">
    <location>
        <begin position="64"/>
        <end position="82"/>
    </location>
</feature>
<reference evidence="8 9" key="1">
    <citation type="submission" date="2015-10" db="EMBL/GenBank/DDBJ databases">
        <title>Draft genome sequence of Streptomyces griseorubiginosus DSM 40469, type strain for the species Streptomyces griseorubiginosus.</title>
        <authorList>
            <person name="Ruckert C."/>
            <person name="Winkler A."/>
            <person name="Kalinowski J."/>
            <person name="Kampfer P."/>
            <person name="Glaeser S."/>
        </authorList>
    </citation>
    <scope>NUCLEOTIDE SEQUENCE [LARGE SCALE GENOMIC DNA]</scope>
    <source>
        <strain evidence="8 9">DSM 40469</strain>
    </source>
</reference>
<gene>
    <name evidence="8" type="ORF">AQJ54_39075</name>
</gene>
<keyword evidence="9" id="KW-1185">Reference proteome</keyword>
<protein>
    <submittedName>
        <fullName evidence="8">Multidrug MFS transporter</fullName>
    </submittedName>
</protein>
<feature type="transmembrane region" description="Helical" evidence="6">
    <location>
        <begin position="348"/>
        <end position="367"/>
    </location>
</feature>
<dbReference type="PANTHER" id="PTHR42718">
    <property type="entry name" value="MAJOR FACILITATOR SUPERFAMILY MULTIDRUG TRANSPORTER MFSC"/>
    <property type="match status" value="1"/>
</dbReference>
<evidence type="ECO:0000256" key="4">
    <source>
        <dbReference type="ARBA" id="ARBA00023136"/>
    </source>
</evidence>
<evidence type="ECO:0000259" key="7">
    <source>
        <dbReference type="PROSITE" id="PS50850"/>
    </source>
</evidence>
<dbReference type="PANTHER" id="PTHR42718:SF42">
    <property type="entry name" value="EXPORT PROTEIN"/>
    <property type="match status" value="1"/>
</dbReference>